<evidence type="ECO:0000256" key="2">
    <source>
        <dbReference type="ARBA" id="ARBA00005645"/>
    </source>
</evidence>
<dbReference type="GO" id="GO:0016020">
    <property type="term" value="C:membrane"/>
    <property type="evidence" value="ECO:0007669"/>
    <property type="project" value="UniProtKB-SubCell"/>
</dbReference>
<dbReference type="InParanoid" id="A0A068VMI5"/>
<feature type="transmembrane region" description="Helical" evidence="6">
    <location>
        <begin position="42"/>
        <end position="59"/>
    </location>
</feature>
<evidence type="ECO:0000256" key="4">
    <source>
        <dbReference type="ARBA" id="ARBA00022989"/>
    </source>
</evidence>
<evidence type="ECO:0000313" key="7">
    <source>
        <dbReference type="EMBL" id="CDP21804.1"/>
    </source>
</evidence>
<keyword evidence="3 6" id="KW-0812">Transmembrane</keyword>
<reference evidence="8" key="1">
    <citation type="journal article" date="2014" name="Science">
        <title>The coffee genome provides insight into the convergent evolution of caffeine biosynthesis.</title>
        <authorList>
            <person name="Denoeud F."/>
            <person name="Carretero-Paulet L."/>
            <person name="Dereeper A."/>
            <person name="Droc G."/>
            <person name="Guyot R."/>
            <person name="Pietrella M."/>
            <person name="Zheng C."/>
            <person name="Alberti A."/>
            <person name="Anthony F."/>
            <person name="Aprea G."/>
            <person name="Aury J.M."/>
            <person name="Bento P."/>
            <person name="Bernard M."/>
            <person name="Bocs S."/>
            <person name="Campa C."/>
            <person name="Cenci A."/>
            <person name="Combes M.C."/>
            <person name="Crouzillat D."/>
            <person name="Da Silva C."/>
            <person name="Daddiego L."/>
            <person name="De Bellis F."/>
            <person name="Dussert S."/>
            <person name="Garsmeur O."/>
            <person name="Gayraud T."/>
            <person name="Guignon V."/>
            <person name="Jahn K."/>
            <person name="Jamilloux V."/>
            <person name="Joet T."/>
            <person name="Labadie K."/>
            <person name="Lan T."/>
            <person name="Leclercq J."/>
            <person name="Lepelley M."/>
            <person name="Leroy T."/>
            <person name="Li L.T."/>
            <person name="Librado P."/>
            <person name="Lopez L."/>
            <person name="Munoz A."/>
            <person name="Noel B."/>
            <person name="Pallavicini A."/>
            <person name="Perrotta G."/>
            <person name="Poncet V."/>
            <person name="Pot D."/>
            <person name="Priyono X."/>
            <person name="Rigoreau M."/>
            <person name="Rouard M."/>
            <person name="Rozas J."/>
            <person name="Tranchant-Dubreuil C."/>
            <person name="VanBuren R."/>
            <person name="Zhang Q."/>
            <person name="Andrade A.C."/>
            <person name="Argout X."/>
            <person name="Bertrand B."/>
            <person name="de Kochko A."/>
            <person name="Graziosi G."/>
            <person name="Henry R.J."/>
            <person name="Jayarama X."/>
            <person name="Ming R."/>
            <person name="Nagai C."/>
            <person name="Rounsley S."/>
            <person name="Sankoff D."/>
            <person name="Giuliano G."/>
            <person name="Albert V.A."/>
            <person name="Wincker P."/>
            <person name="Lashermes P."/>
        </authorList>
    </citation>
    <scope>NUCLEOTIDE SEQUENCE [LARGE SCALE GENOMIC DNA]</scope>
    <source>
        <strain evidence="8">cv. DH200-94</strain>
    </source>
</reference>
<evidence type="ECO:0000256" key="3">
    <source>
        <dbReference type="ARBA" id="ARBA00022692"/>
    </source>
</evidence>
<sequence length="77" mass="8906">MTSLISLPFTLSINLIQGGIVLQILACALYNNWWPMLTGSTYALNFFGWLGYFISLLRISKWLGRRDQILNWGFSCW</sequence>
<name>A0A068VMI5_COFCA</name>
<dbReference type="Proteomes" id="UP000295252">
    <property type="component" value="Unassembled WGS sequence"/>
</dbReference>
<dbReference type="InterPro" id="IPR007262">
    <property type="entry name" value="Vps55/LEPROT"/>
</dbReference>
<comment type="similarity">
    <text evidence="2">Belongs to the OB-RGRP/VPS55 family.</text>
</comment>
<gene>
    <name evidence="7" type="ORF">GSCOC_T00004202001</name>
</gene>
<dbReference type="AlphaFoldDB" id="A0A068VMI5"/>
<dbReference type="Pfam" id="PF04133">
    <property type="entry name" value="Vps55"/>
    <property type="match status" value="1"/>
</dbReference>
<evidence type="ECO:0000256" key="1">
    <source>
        <dbReference type="ARBA" id="ARBA00004141"/>
    </source>
</evidence>
<evidence type="ECO:0000256" key="6">
    <source>
        <dbReference type="SAM" id="Phobius"/>
    </source>
</evidence>
<protein>
    <submittedName>
        <fullName evidence="7">DH200=94 genomic scaffold, scaffold_6776</fullName>
    </submittedName>
</protein>
<keyword evidence="8" id="KW-1185">Reference proteome</keyword>
<dbReference type="Gramene" id="CDP21804">
    <property type="protein sequence ID" value="CDP21804"/>
    <property type="gene ID" value="GSCOC_T00004202001"/>
</dbReference>
<dbReference type="EMBL" id="HG745860">
    <property type="protein sequence ID" value="CDP21804.1"/>
    <property type="molecule type" value="Genomic_DNA"/>
</dbReference>
<organism evidence="7 8">
    <name type="scientific">Coffea canephora</name>
    <name type="common">Robusta coffee</name>
    <dbReference type="NCBI Taxonomy" id="49390"/>
    <lineage>
        <taxon>Eukaryota</taxon>
        <taxon>Viridiplantae</taxon>
        <taxon>Streptophyta</taxon>
        <taxon>Embryophyta</taxon>
        <taxon>Tracheophyta</taxon>
        <taxon>Spermatophyta</taxon>
        <taxon>Magnoliopsida</taxon>
        <taxon>eudicotyledons</taxon>
        <taxon>Gunneridae</taxon>
        <taxon>Pentapetalae</taxon>
        <taxon>asterids</taxon>
        <taxon>lamiids</taxon>
        <taxon>Gentianales</taxon>
        <taxon>Rubiaceae</taxon>
        <taxon>Ixoroideae</taxon>
        <taxon>Gardenieae complex</taxon>
        <taxon>Bertiereae - Coffeeae clade</taxon>
        <taxon>Coffeeae</taxon>
        <taxon>Coffea</taxon>
    </lineage>
</organism>
<keyword evidence="5 6" id="KW-0472">Membrane</keyword>
<evidence type="ECO:0000313" key="8">
    <source>
        <dbReference type="Proteomes" id="UP000295252"/>
    </source>
</evidence>
<accession>A0A068VMI5</accession>
<comment type="subcellular location">
    <subcellularLocation>
        <location evidence="1">Membrane</location>
        <topology evidence="1">Multi-pass membrane protein</topology>
    </subcellularLocation>
</comment>
<evidence type="ECO:0000256" key="5">
    <source>
        <dbReference type="ARBA" id="ARBA00023136"/>
    </source>
</evidence>
<proteinExistence type="inferred from homology"/>
<keyword evidence="4 6" id="KW-1133">Transmembrane helix</keyword>